<dbReference type="OrthoDB" id="10666262at2759"/>
<accession>A0A087V081</accession>
<keyword evidence="2" id="KW-1185">Reference proteome</keyword>
<evidence type="ECO:0000313" key="2">
    <source>
        <dbReference type="Proteomes" id="UP000054359"/>
    </source>
</evidence>
<organism evidence="1 2">
    <name type="scientific">Stegodyphus mimosarum</name>
    <name type="common">African social velvet spider</name>
    <dbReference type="NCBI Taxonomy" id="407821"/>
    <lineage>
        <taxon>Eukaryota</taxon>
        <taxon>Metazoa</taxon>
        <taxon>Ecdysozoa</taxon>
        <taxon>Arthropoda</taxon>
        <taxon>Chelicerata</taxon>
        <taxon>Arachnida</taxon>
        <taxon>Araneae</taxon>
        <taxon>Araneomorphae</taxon>
        <taxon>Entelegynae</taxon>
        <taxon>Eresoidea</taxon>
        <taxon>Eresidae</taxon>
        <taxon>Stegodyphus</taxon>
    </lineage>
</organism>
<dbReference type="EMBL" id="KK122573">
    <property type="protein sequence ID" value="KFM83020.1"/>
    <property type="molecule type" value="Genomic_DNA"/>
</dbReference>
<dbReference type="Proteomes" id="UP000054359">
    <property type="component" value="Unassembled WGS sequence"/>
</dbReference>
<name>A0A087V081_STEMI</name>
<proteinExistence type="predicted"/>
<evidence type="ECO:0000313" key="1">
    <source>
        <dbReference type="EMBL" id="KFM83020.1"/>
    </source>
</evidence>
<feature type="non-terminal residue" evidence="1">
    <location>
        <position position="518"/>
    </location>
</feature>
<sequence length="518" mass="58990">MLMHKHNDKHTHMQSEVQVQCDIKVTETEACGRQESKFETLLNEKNDERIELYSESPSVDVTTFSDQKKHDKKNIFVDINNQLINANLDHKEQHSDIAENSVKRFQIDADKYVEIESLGIITNVKNVRCKENEDTSLHEEGEQTQLLTEKERVLITVRLEEESFSKSYENKVNLELIDPEGGNPLNSNSLDQKKLKPHAFRSSLKEQEKSIELNTCTERPFYNDINKQIMQSNELDSRPESNHRKRKSNAIVDGELNDNFWAKIPKLDVSRPKRCYADENMDFSDETSFVEVSKPSNENVVNQLNESPAHILGSEECENDFALTADLRNVESFLENVFTSYEHEESRKSIELDLLENDHQSMQVCIDSKVCTANSIIESPLIEVPNGKSIIQVVADKPLYTSVSTTVDSNNTMFEGFSALNPGMEAVSGVTEPTLPEKTDQETLTTTSRLIMSEDSTSHLNNQNFDRSVCDMVCSHKVNLYMLETDVSEVENSEAENKSLIDVKRILEVEKGKTPVDV</sequence>
<gene>
    <name evidence="1" type="ORF">X975_26523</name>
</gene>
<dbReference type="AlphaFoldDB" id="A0A087V081"/>
<protein>
    <submittedName>
        <fullName evidence="1">Uncharacterized protein</fullName>
    </submittedName>
</protein>
<reference evidence="1 2" key="1">
    <citation type="submission" date="2013-11" db="EMBL/GenBank/DDBJ databases">
        <title>Genome sequencing of Stegodyphus mimosarum.</title>
        <authorList>
            <person name="Bechsgaard J."/>
        </authorList>
    </citation>
    <scope>NUCLEOTIDE SEQUENCE [LARGE SCALE GENOMIC DNA]</scope>
</reference>